<dbReference type="NCBIfam" id="TIGR00149">
    <property type="entry name" value="TIGR00149_YjbQ"/>
    <property type="match status" value="1"/>
</dbReference>
<accession>A0A2T5G5M4</accession>
<dbReference type="PANTHER" id="PTHR30615">
    <property type="entry name" value="UNCHARACTERIZED PROTEIN YJBQ-RELATED"/>
    <property type="match status" value="1"/>
</dbReference>
<protein>
    <recommendedName>
        <fullName evidence="4">Secondary thiamine-phosphate synthase enzyme</fullName>
    </recommendedName>
</protein>
<dbReference type="InterPro" id="IPR035917">
    <property type="entry name" value="YjbQ-like_sf"/>
</dbReference>
<evidence type="ECO:0000313" key="2">
    <source>
        <dbReference type="EMBL" id="PTQ51489.1"/>
    </source>
</evidence>
<dbReference type="Gene3D" id="2.60.120.460">
    <property type="entry name" value="YjbQ-like"/>
    <property type="match status" value="1"/>
</dbReference>
<dbReference type="SUPFAM" id="SSF111038">
    <property type="entry name" value="YjbQ-like"/>
    <property type="match status" value="1"/>
</dbReference>
<comment type="similarity">
    <text evidence="1">Belongs to the UPF0047 family.</text>
</comment>
<proteinExistence type="inferred from homology"/>
<comment type="caution">
    <text evidence="2">The sequence shown here is derived from an EMBL/GenBank/DDBJ whole genome shotgun (WGS) entry which is preliminary data.</text>
</comment>
<dbReference type="PIRSF" id="PIRSF004681">
    <property type="entry name" value="UCP004681"/>
    <property type="match status" value="1"/>
</dbReference>
<organism evidence="2 3">
    <name type="scientific">Brockia lithotrophica</name>
    <dbReference type="NCBI Taxonomy" id="933949"/>
    <lineage>
        <taxon>Bacteria</taxon>
        <taxon>Bacillati</taxon>
        <taxon>Bacillota</taxon>
        <taxon>Bacilli</taxon>
        <taxon>Bacillales</taxon>
        <taxon>Bacillales Family X. Incertae Sedis</taxon>
        <taxon>Brockia</taxon>
    </lineage>
</organism>
<sequence length="132" mass="14693">MRKVSVVTREREELVDITAAVAEEVRAAGWENGAVLVYVPHTTAGVLLNEHADRDVARDIVAHLRRVVPRDPSFRHAEGNSDAHIKAVLTGTHVLVPVAGGALQLGRWQGIFFAEWDGPRRREVWLTFLREG</sequence>
<dbReference type="EMBL" id="PEBW01000005">
    <property type="protein sequence ID" value="PTQ51489.1"/>
    <property type="molecule type" value="Genomic_DNA"/>
</dbReference>
<dbReference type="Pfam" id="PF01894">
    <property type="entry name" value="YjbQ"/>
    <property type="match status" value="1"/>
</dbReference>
<reference evidence="2 3" key="1">
    <citation type="submission" date="2017-08" db="EMBL/GenBank/DDBJ databases">
        <title>Burning lignite coal seam in the remote Altai Mountains harbors a hydrogen-driven thermophilic microbial community.</title>
        <authorList>
            <person name="Kadnikov V.V."/>
            <person name="Mardanov A.V."/>
            <person name="Ivasenko D."/>
            <person name="Beletsky A.V."/>
            <person name="Karnachuk O.V."/>
            <person name="Ravin N.V."/>
        </authorList>
    </citation>
    <scope>NUCLEOTIDE SEQUENCE [LARGE SCALE GENOMIC DNA]</scope>
    <source>
        <strain evidence="2">AL31</strain>
    </source>
</reference>
<dbReference type="Proteomes" id="UP000244016">
    <property type="component" value="Unassembled WGS sequence"/>
</dbReference>
<evidence type="ECO:0000256" key="1">
    <source>
        <dbReference type="ARBA" id="ARBA00005534"/>
    </source>
</evidence>
<gene>
    <name evidence="2" type="ORF">BLITH_1566</name>
</gene>
<evidence type="ECO:0008006" key="4">
    <source>
        <dbReference type="Google" id="ProtNLM"/>
    </source>
</evidence>
<evidence type="ECO:0000313" key="3">
    <source>
        <dbReference type="Proteomes" id="UP000244016"/>
    </source>
</evidence>
<dbReference type="AlphaFoldDB" id="A0A2T5G5M4"/>
<dbReference type="PANTHER" id="PTHR30615:SF8">
    <property type="entry name" value="UPF0047 PROTEIN C4A8.02C"/>
    <property type="match status" value="1"/>
</dbReference>
<name>A0A2T5G5M4_9BACL</name>
<dbReference type="InterPro" id="IPR001602">
    <property type="entry name" value="UPF0047_YjbQ-like"/>
</dbReference>